<feature type="compositionally biased region" description="Basic residues" evidence="1">
    <location>
        <begin position="67"/>
        <end position="84"/>
    </location>
</feature>
<organism evidence="2 3">
    <name type="scientific">Streptomyces asoensis</name>
    <dbReference type="NCBI Taxonomy" id="249586"/>
    <lineage>
        <taxon>Bacteria</taxon>
        <taxon>Bacillati</taxon>
        <taxon>Actinomycetota</taxon>
        <taxon>Actinomycetes</taxon>
        <taxon>Kitasatosporales</taxon>
        <taxon>Streptomycetaceae</taxon>
        <taxon>Streptomyces</taxon>
    </lineage>
</organism>
<protein>
    <submittedName>
        <fullName evidence="2">Uncharacterized protein</fullName>
    </submittedName>
</protein>
<evidence type="ECO:0000313" key="3">
    <source>
        <dbReference type="Proteomes" id="UP000649259"/>
    </source>
</evidence>
<accession>A0ABQ3S9E3</accession>
<gene>
    <name evidence="2" type="ORF">Saso_64030</name>
</gene>
<proteinExistence type="predicted"/>
<feature type="region of interest" description="Disordered" evidence="1">
    <location>
        <begin position="1"/>
        <end position="38"/>
    </location>
</feature>
<feature type="compositionally biased region" description="Low complexity" evidence="1">
    <location>
        <begin position="9"/>
        <end position="33"/>
    </location>
</feature>
<dbReference type="EMBL" id="BNEB01000005">
    <property type="protein sequence ID" value="GHI64753.1"/>
    <property type="molecule type" value="Genomic_DNA"/>
</dbReference>
<evidence type="ECO:0000256" key="1">
    <source>
        <dbReference type="SAM" id="MobiDB-lite"/>
    </source>
</evidence>
<keyword evidence="3" id="KW-1185">Reference proteome</keyword>
<comment type="caution">
    <text evidence="2">The sequence shown here is derived from an EMBL/GenBank/DDBJ whole genome shotgun (WGS) entry which is preliminary data.</text>
</comment>
<name>A0ABQ3S9E3_9ACTN</name>
<feature type="region of interest" description="Disordered" evidence="1">
    <location>
        <begin position="60"/>
        <end position="87"/>
    </location>
</feature>
<sequence>MTASPWTQAAYSGVVPSPSAAAGSAPARSSRSIPGPPPHIAAAVRRFVSFLRRLLFTVADPNPAHGPGRRNFHGSRTGTRRKTAKPVPVIDLFPAHPYFLTDSPNHVRHFGPPVGVKGLTGRYRRAPASLERT</sequence>
<reference evidence="3" key="1">
    <citation type="submission" date="2023-07" db="EMBL/GenBank/DDBJ databases">
        <title>Whole genome shotgun sequence of Streptomyces cacaoi subsp. asoensis NBRC 13813.</title>
        <authorList>
            <person name="Komaki H."/>
            <person name="Tamura T."/>
        </authorList>
    </citation>
    <scope>NUCLEOTIDE SEQUENCE [LARGE SCALE GENOMIC DNA]</scope>
    <source>
        <strain evidence="3">NBRC 13813</strain>
    </source>
</reference>
<evidence type="ECO:0000313" key="2">
    <source>
        <dbReference type="EMBL" id="GHI64753.1"/>
    </source>
</evidence>
<dbReference type="Proteomes" id="UP000649259">
    <property type="component" value="Unassembled WGS sequence"/>
</dbReference>